<dbReference type="VEuPathDB" id="TriTrypDB:TM35_000421050"/>
<dbReference type="STRING" id="67003.A0A1X0NJ33"/>
<sequence>MASFSVRVEKFGPGKLIRVHTPALRCAFATLGAAINSVKVWDARRSRWVEVNCAYNCPEEAAADTDYMGPTVGRYAGRISNGTFTLDGEEQHVSRNMDGRHTIHGGADAFNKRQWSYFILESEDIVGVRFSLVSPHMDQGFPAELHSYVFYYVERSKPNVLHTRFSAFIPEGSPADATVVNIFNHAYWNLNGLPERNTARNPRWTQPEKVLNIVLKMPCSRVVEADTCGIPTGNLKDVTGTCLDFRKGKPLGEDIDNKATLKCDPCGYDHPLVVDGWKESEKHKLLLNAVAYSPSSHIQMKVYSTFPSIWVYTANNKPANVSGRKGERYGRHTGVCLEPQHLPDCPNQPSFPSVVLRKGETWREAIVNEFNVVSDSHM</sequence>
<keyword evidence="2" id="KW-0413">Isomerase</keyword>
<dbReference type="GeneID" id="39989696"/>
<evidence type="ECO:0000313" key="4">
    <source>
        <dbReference type="EMBL" id="ORC84647.1"/>
    </source>
</evidence>
<protein>
    <submittedName>
        <fullName evidence="4">Aldose 1-epimerase-like protein</fullName>
    </submittedName>
</protein>
<evidence type="ECO:0000256" key="3">
    <source>
        <dbReference type="ARBA" id="ARBA00023277"/>
    </source>
</evidence>
<dbReference type="EMBL" id="NBCO01000042">
    <property type="protein sequence ID" value="ORC84647.1"/>
    <property type="molecule type" value="Genomic_DNA"/>
</dbReference>
<comment type="caution">
    <text evidence="4">The sequence shown here is derived from an EMBL/GenBank/DDBJ whole genome shotgun (WGS) entry which is preliminary data.</text>
</comment>
<dbReference type="Pfam" id="PF01263">
    <property type="entry name" value="Aldose_epim"/>
    <property type="match status" value="1"/>
</dbReference>
<evidence type="ECO:0000256" key="1">
    <source>
        <dbReference type="ARBA" id="ARBA00006206"/>
    </source>
</evidence>
<dbReference type="InterPro" id="IPR008183">
    <property type="entry name" value="Aldose_1/G6P_1-epimerase"/>
</dbReference>
<evidence type="ECO:0000313" key="5">
    <source>
        <dbReference type="Proteomes" id="UP000192257"/>
    </source>
</evidence>
<dbReference type="CDD" id="cd09019">
    <property type="entry name" value="galactose_mutarotase_like"/>
    <property type="match status" value="1"/>
</dbReference>
<gene>
    <name evidence="4" type="ORF">TM35_000421050</name>
</gene>
<dbReference type="AlphaFoldDB" id="A0A1X0NJ33"/>
<dbReference type="InterPro" id="IPR011013">
    <property type="entry name" value="Gal_mutarotase_sf_dom"/>
</dbReference>
<accession>A0A1X0NJ33</accession>
<dbReference type="SUPFAM" id="SSF74650">
    <property type="entry name" value="Galactose mutarotase-like"/>
    <property type="match status" value="1"/>
</dbReference>
<dbReference type="InterPro" id="IPR047215">
    <property type="entry name" value="Galactose_mutarotase-like"/>
</dbReference>
<dbReference type="Proteomes" id="UP000192257">
    <property type="component" value="Unassembled WGS sequence"/>
</dbReference>
<name>A0A1X0NJ33_9TRYP</name>
<dbReference type="InterPro" id="IPR014718">
    <property type="entry name" value="GH-type_carb-bd"/>
</dbReference>
<proteinExistence type="inferred from homology"/>
<dbReference type="OrthoDB" id="274691at2759"/>
<comment type="similarity">
    <text evidence="1">Belongs to the aldose epimerase family.</text>
</comment>
<dbReference type="Gene3D" id="2.70.98.10">
    <property type="match status" value="1"/>
</dbReference>
<evidence type="ECO:0000256" key="2">
    <source>
        <dbReference type="ARBA" id="ARBA00023235"/>
    </source>
</evidence>
<dbReference type="RefSeq" id="XP_028878713.1">
    <property type="nucleotide sequence ID" value="XM_029029916.1"/>
</dbReference>
<dbReference type="GO" id="GO:0033499">
    <property type="term" value="P:galactose catabolic process via UDP-galactose, Leloir pathway"/>
    <property type="evidence" value="ECO:0007669"/>
    <property type="project" value="TreeGrafter"/>
</dbReference>
<dbReference type="GO" id="GO:0030246">
    <property type="term" value="F:carbohydrate binding"/>
    <property type="evidence" value="ECO:0007669"/>
    <property type="project" value="InterPro"/>
</dbReference>
<dbReference type="GO" id="GO:0004034">
    <property type="term" value="F:aldose 1-epimerase activity"/>
    <property type="evidence" value="ECO:0007669"/>
    <property type="project" value="TreeGrafter"/>
</dbReference>
<reference evidence="4 5" key="1">
    <citation type="submission" date="2017-03" db="EMBL/GenBank/DDBJ databases">
        <title>An alternative strategy for trypanosome survival in the mammalian bloodstream revealed through genome and transcriptome analysis of the ubiquitous bovine parasite Trypanosoma (Megatrypanum) theileri.</title>
        <authorList>
            <person name="Kelly S."/>
            <person name="Ivens A."/>
            <person name="Mott A."/>
            <person name="O'Neill E."/>
            <person name="Emms D."/>
            <person name="Macleod O."/>
            <person name="Voorheis P."/>
            <person name="Matthews J."/>
            <person name="Matthews K."/>
            <person name="Carrington M."/>
        </authorList>
    </citation>
    <scope>NUCLEOTIDE SEQUENCE [LARGE SCALE GENOMIC DNA]</scope>
    <source>
        <strain evidence="4">Edinburgh</strain>
    </source>
</reference>
<dbReference type="GO" id="GO:0006006">
    <property type="term" value="P:glucose metabolic process"/>
    <property type="evidence" value="ECO:0007669"/>
    <property type="project" value="TreeGrafter"/>
</dbReference>
<dbReference type="PANTHER" id="PTHR10091">
    <property type="entry name" value="ALDOSE-1-EPIMERASE"/>
    <property type="match status" value="1"/>
</dbReference>
<dbReference type="PANTHER" id="PTHR10091:SF0">
    <property type="entry name" value="GALACTOSE MUTAROTASE"/>
    <property type="match status" value="1"/>
</dbReference>
<organism evidence="4 5">
    <name type="scientific">Trypanosoma theileri</name>
    <dbReference type="NCBI Taxonomy" id="67003"/>
    <lineage>
        <taxon>Eukaryota</taxon>
        <taxon>Discoba</taxon>
        <taxon>Euglenozoa</taxon>
        <taxon>Kinetoplastea</taxon>
        <taxon>Metakinetoplastina</taxon>
        <taxon>Trypanosomatida</taxon>
        <taxon>Trypanosomatidae</taxon>
        <taxon>Trypanosoma</taxon>
    </lineage>
</organism>
<keyword evidence="3" id="KW-0119">Carbohydrate metabolism</keyword>
<keyword evidence="5" id="KW-1185">Reference proteome</keyword>